<dbReference type="PANTHER" id="PTHR30055:SF234">
    <property type="entry name" value="HTH-TYPE TRANSCRIPTIONAL REGULATOR BETI"/>
    <property type="match status" value="1"/>
</dbReference>
<dbReference type="InterPro" id="IPR009057">
    <property type="entry name" value="Homeodomain-like_sf"/>
</dbReference>
<evidence type="ECO:0000256" key="2">
    <source>
        <dbReference type="ARBA" id="ARBA00023125"/>
    </source>
</evidence>
<dbReference type="PRINTS" id="PR00455">
    <property type="entry name" value="HTHTETR"/>
</dbReference>
<name>A0A5B8R302_9GAMM</name>
<dbReference type="Pfam" id="PF17937">
    <property type="entry name" value="TetR_C_28"/>
    <property type="match status" value="1"/>
</dbReference>
<feature type="domain" description="HTH tetR-type" evidence="5">
    <location>
        <begin position="6"/>
        <end position="66"/>
    </location>
</feature>
<sequence>MNKKSQLTNSQIIQAALSVAAENGAGKVTLDAVAKVAGVSKGGLIYHFPSKEALISAMVQHLLDEAECQRTQQERTESSTLAAVLQTRAHFTRQIAGNTAIAILAAAAEQPALLQPVQQHNKDVMQQIQAEHGNALQATLLLLASEALIYHDLLNLSPFTAAERSALEQQLVQQARELQV</sequence>
<dbReference type="Pfam" id="PF00440">
    <property type="entry name" value="TetR_N"/>
    <property type="match status" value="1"/>
</dbReference>
<dbReference type="PROSITE" id="PS50977">
    <property type="entry name" value="HTH_TETR_2"/>
    <property type="match status" value="1"/>
</dbReference>
<reference evidence="6" key="1">
    <citation type="journal article" date="2019" name="Ecotoxicol. Environ. Saf.">
        <title>Microbial characterization of heavy metal resistant bacterial strains isolated from an electroplating wastewater treatment plant.</title>
        <authorList>
            <person name="Cai X."/>
            <person name="Zheng X."/>
            <person name="Zhang D."/>
            <person name="Iqbal W."/>
            <person name="Liu C."/>
            <person name="Yang B."/>
            <person name="Zhao X."/>
            <person name="Lu X."/>
            <person name="Mao Y."/>
        </authorList>
    </citation>
    <scope>NUCLEOTIDE SEQUENCE [LARGE SCALE GENOMIC DNA]</scope>
    <source>
        <strain evidence="6">Ni1-3</strain>
    </source>
</reference>
<keyword evidence="2 4" id="KW-0238">DNA-binding</keyword>
<dbReference type="GO" id="GO:0003700">
    <property type="term" value="F:DNA-binding transcription factor activity"/>
    <property type="evidence" value="ECO:0007669"/>
    <property type="project" value="TreeGrafter"/>
</dbReference>
<dbReference type="InterPro" id="IPR041479">
    <property type="entry name" value="TetR_CgmR_C"/>
</dbReference>
<organism evidence="6">
    <name type="scientific">Shewanella decolorationis</name>
    <dbReference type="NCBI Taxonomy" id="256839"/>
    <lineage>
        <taxon>Bacteria</taxon>
        <taxon>Pseudomonadati</taxon>
        <taxon>Pseudomonadota</taxon>
        <taxon>Gammaproteobacteria</taxon>
        <taxon>Alteromonadales</taxon>
        <taxon>Shewanellaceae</taxon>
        <taxon>Shewanella</taxon>
    </lineage>
</organism>
<gene>
    <name evidence="6" type="ORF">D0436_20480</name>
</gene>
<dbReference type="EMBL" id="CP031775">
    <property type="protein sequence ID" value="QDZ92649.1"/>
    <property type="molecule type" value="Genomic_DNA"/>
</dbReference>
<feature type="DNA-binding region" description="H-T-H motif" evidence="4">
    <location>
        <begin position="29"/>
        <end position="48"/>
    </location>
</feature>
<protein>
    <submittedName>
        <fullName evidence="6">TetR/AcrR family transcriptional regulator</fullName>
    </submittedName>
</protein>
<keyword evidence="3" id="KW-0804">Transcription</keyword>
<keyword evidence="1" id="KW-0805">Transcription regulation</keyword>
<dbReference type="SUPFAM" id="SSF46689">
    <property type="entry name" value="Homeodomain-like"/>
    <property type="match status" value="1"/>
</dbReference>
<evidence type="ECO:0000256" key="3">
    <source>
        <dbReference type="ARBA" id="ARBA00023163"/>
    </source>
</evidence>
<evidence type="ECO:0000313" key="6">
    <source>
        <dbReference type="EMBL" id="QDZ92649.1"/>
    </source>
</evidence>
<dbReference type="RefSeq" id="WP_208660433.1">
    <property type="nucleotide sequence ID" value="NZ_CP076856.1"/>
</dbReference>
<evidence type="ECO:0000259" key="5">
    <source>
        <dbReference type="PROSITE" id="PS50977"/>
    </source>
</evidence>
<dbReference type="PANTHER" id="PTHR30055">
    <property type="entry name" value="HTH-TYPE TRANSCRIPTIONAL REGULATOR RUTR"/>
    <property type="match status" value="1"/>
</dbReference>
<dbReference type="Gene3D" id="1.10.357.10">
    <property type="entry name" value="Tetracycline Repressor, domain 2"/>
    <property type="match status" value="1"/>
</dbReference>
<evidence type="ECO:0000256" key="1">
    <source>
        <dbReference type="ARBA" id="ARBA00023015"/>
    </source>
</evidence>
<dbReference type="InterPro" id="IPR001647">
    <property type="entry name" value="HTH_TetR"/>
</dbReference>
<dbReference type="InterPro" id="IPR050109">
    <property type="entry name" value="HTH-type_TetR-like_transc_reg"/>
</dbReference>
<dbReference type="GO" id="GO:0000976">
    <property type="term" value="F:transcription cis-regulatory region binding"/>
    <property type="evidence" value="ECO:0007669"/>
    <property type="project" value="TreeGrafter"/>
</dbReference>
<evidence type="ECO:0000256" key="4">
    <source>
        <dbReference type="PROSITE-ProRule" id="PRU00335"/>
    </source>
</evidence>
<proteinExistence type="predicted"/>
<dbReference type="AlphaFoldDB" id="A0A5B8R302"/>
<accession>A0A5B8R302</accession>